<dbReference type="AlphaFoldDB" id="A0A6G1IRK8"/>
<dbReference type="SUPFAM" id="SSF56112">
    <property type="entry name" value="Protein kinase-like (PK-like)"/>
    <property type="match status" value="1"/>
</dbReference>
<gene>
    <name evidence="2" type="ORF">K458DRAFT_87229</name>
</gene>
<dbReference type="GO" id="GO:0005524">
    <property type="term" value="F:ATP binding"/>
    <property type="evidence" value="ECO:0007669"/>
    <property type="project" value="InterPro"/>
</dbReference>
<dbReference type="Gene3D" id="1.10.510.10">
    <property type="entry name" value="Transferase(Phosphotransferase) domain 1"/>
    <property type="match status" value="1"/>
</dbReference>
<feature type="domain" description="Protein kinase" evidence="1">
    <location>
        <begin position="71"/>
        <end position="364"/>
    </location>
</feature>
<keyword evidence="3" id="KW-1185">Reference proteome</keyword>
<sequence length="364" mass="40124">MPGFNPAPILVNTLASHHHADLIPASPSTSESAESDVEAEVETYASSEAELKVGLCPPIYAEVGILTGGKYIALSLLGQGYDGRVYICIPTSTTPPIHTESGVEAVPSRNLHAVKIPSSQSEVHILRRIAECLTTTTIASSRMSETNFPRLLASGLTWHATHLIRGPTLLALLESLLSQHPSITPTPAYPHIPKTLILHIALELVRIFHFLHSLEPTVTHGDVGVGNIMLECRGTDGKWRKLGFPKVVLIDFGAAREHGCSKLPTRRKEKEMEAALAQERFKVFALLKMMSRDEDAEDEVWMLFRDTVAGVRWKDAVERPGGVLQFREFLEVFEGVIEDRKACVSVRELANIGVLMRWVMECAL</sequence>
<dbReference type="InterPro" id="IPR000719">
    <property type="entry name" value="Prot_kinase_dom"/>
</dbReference>
<dbReference type="InterPro" id="IPR011009">
    <property type="entry name" value="Kinase-like_dom_sf"/>
</dbReference>
<evidence type="ECO:0000313" key="2">
    <source>
        <dbReference type="EMBL" id="KAF2680738.1"/>
    </source>
</evidence>
<proteinExistence type="predicted"/>
<dbReference type="EMBL" id="MU005594">
    <property type="protein sequence ID" value="KAF2680738.1"/>
    <property type="molecule type" value="Genomic_DNA"/>
</dbReference>
<protein>
    <recommendedName>
        <fullName evidence="1">Protein kinase domain-containing protein</fullName>
    </recommendedName>
</protein>
<reference evidence="2" key="1">
    <citation type="journal article" date="2020" name="Stud. Mycol.">
        <title>101 Dothideomycetes genomes: a test case for predicting lifestyles and emergence of pathogens.</title>
        <authorList>
            <person name="Haridas S."/>
            <person name="Albert R."/>
            <person name="Binder M."/>
            <person name="Bloem J."/>
            <person name="Labutti K."/>
            <person name="Salamov A."/>
            <person name="Andreopoulos B."/>
            <person name="Baker S."/>
            <person name="Barry K."/>
            <person name="Bills G."/>
            <person name="Bluhm B."/>
            <person name="Cannon C."/>
            <person name="Castanera R."/>
            <person name="Culley D."/>
            <person name="Daum C."/>
            <person name="Ezra D."/>
            <person name="Gonzalez J."/>
            <person name="Henrissat B."/>
            <person name="Kuo A."/>
            <person name="Liang C."/>
            <person name="Lipzen A."/>
            <person name="Lutzoni F."/>
            <person name="Magnuson J."/>
            <person name="Mondo S."/>
            <person name="Nolan M."/>
            <person name="Ohm R."/>
            <person name="Pangilinan J."/>
            <person name="Park H.-J."/>
            <person name="Ramirez L."/>
            <person name="Alfaro M."/>
            <person name="Sun H."/>
            <person name="Tritt A."/>
            <person name="Yoshinaga Y."/>
            <person name="Zwiers L.-H."/>
            <person name="Turgeon B."/>
            <person name="Goodwin S."/>
            <person name="Spatafora J."/>
            <person name="Crous P."/>
            <person name="Grigoriev I."/>
        </authorList>
    </citation>
    <scope>NUCLEOTIDE SEQUENCE</scope>
    <source>
        <strain evidence="2">CBS 122367</strain>
    </source>
</reference>
<evidence type="ECO:0000259" key="1">
    <source>
        <dbReference type="PROSITE" id="PS50011"/>
    </source>
</evidence>
<dbReference type="OrthoDB" id="626167at2759"/>
<dbReference type="GO" id="GO:0004672">
    <property type="term" value="F:protein kinase activity"/>
    <property type="evidence" value="ECO:0007669"/>
    <property type="project" value="InterPro"/>
</dbReference>
<name>A0A6G1IRK8_9PLEO</name>
<accession>A0A6G1IRK8</accession>
<organism evidence="2 3">
    <name type="scientific">Lentithecium fluviatile CBS 122367</name>
    <dbReference type="NCBI Taxonomy" id="1168545"/>
    <lineage>
        <taxon>Eukaryota</taxon>
        <taxon>Fungi</taxon>
        <taxon>Dikarya</taxon>
        <taxon>Ascomycota</taxon>
        <taxon>Pezizomycotina</taxon>
        <taxon>Dothideomycetes</taxon>
        <taxon>Pleosporomycetidae</taxon>
        <taxon>Pleosporales</taxon>
        <taxon>Massarineae</taxon>
        <taxon>Lentitheciaceae</taxon>
        <taxon>Lentithecium</taxon>
    </lineage>
</organism>
<evidence type="ECO:0000313" key="3">
    <source>
        <dbReference type="Proteomes" id="UP000799291"/>
    </source>
</evidence>
<dbReference type="PROSITE" id="PS50011">
    <property type="entry name" value="PROTEIN_KINASE_DOM"/>
    <property type="match status" value="1"/>
</dbReference>
<dbReference type="Proteomes" id="UP000799291">
    <property type="component" value="Unassembled WGS sequence"/>
</dbReference>